<dbReference type="Proteomes" id="UP001597387">
    <property type="component" value="Unassembled WGS sequence"/>
</dbReference>
<keyword evidence="3" id="KW-1185">Reference proteome</keyword>
<comment type="caution">
    <text evidence="2">The sequence shown here is derived from an EMBL/GenBank/DDBJ whole genome shotgun (WGS) entry which is preliminary data.</text>
</comment>
<dbReference type="InterPro" id="IPR003772">
    <property type="entry name" value="YceD"/>
</dbReference>
<dbReference type="RefSeq" id="WP_255897765.1">
    <property type="nucleotide sequence ID" value="NZ_JAFMZO010000001.1"/>
</dbReference>
<proteinExistence type="predicted"/>
<accession>A0ABW4ZJT8</accession>
<sequence>MKSLQEYKIPFTGLKTGKHQFDFDIDERFFNEFEYSLVKNGKLKVEMELDKQETMLILYFKIEGEIFSNCDFCLSDFPTMVKVSERQIVKFSDDENLEDNTDEIIVLGRNEHEINVSQLIYEYINLAVPLFNRCSDVGNTQWCDKEVIEKLNALSATKEEKENTDADPRWEALKNIKNDK</sequence>
<reference evidence="3" key="1">
    <citation type="journal article" date="2019" name="Int. J. Syst. Evol. Microbiol.">
        <title>The Global Catalogue of Microorganisms (GCM) 10K type strain sequencing project: providing services to taxonomists for standard genome sequencing and annotation.</title>
        <authorList>
            <consortium name="The Broad Institute Genomics Platform"/>
            <consortium name="The Broad Institute Genome Sequencing Center for Infectious Disease"/>
            <person name="Wu L."/>
            <person name="Ma J."/>
        </authorList>
    </citation>
    <scope>NUCLEOTIDE SEQUENCE [LARGE SCALE GENOMIC DNA]</scope>
    <source>
        <strain evidence="3">KCTC 42217</strain>
    </source>
</reference>
<gene>
    <name evidence="2" type="ORF">ACFSJU_07175</name>
</gene>
<evidence type="ECO:0000313" key="2">
    <source>
        <dbReference type="EMBL" id="MFD2162170.1"/>
    </source>
</evidence>
<name>A0ABW4ZJT8_9SPHI</name>
<dbReference type="Pfam" id="PF02620">
    <property type="entry name" value="YceD"/>
    <property type="match status" value="1"/>
</dbReference>
<dbReference type="EMBL" id="JBHUHZ010000001">
    <property type="protein sequence ID" value="MFD2162170.1"/>
    <property type="molecule type" value="Genomic_DNA"/>
</dbReference>
<protein>
    <submittedName>
        <fullName evidence="2">YceD family protein</fullName>
    </submittedName>
</protein>
<evidence type="ECO:0000256" key="1">
    <source>
        <dbReference type="SAM" id="MobiDB-lite"/>
    </source>
</evidence>
<feature type="region of interest" description="Disordered" evidence="1">
    <location>
        <begin position="158"/>
        <end position="180"/>
    </location>
</feature>
<organism evidence="2 3">
    <name type="scientific">Paradesertivirga mongoliensis</name>
    <dbReference type="NCBI Taxonomy" id="2100740"/>
    <lineage>
        <taxon>Bacteria</taxon>
        <taxon>Pseudomonadati</taxon>
        <taxon>Bacteroidota</taxon>
        <taxon>Sphingobacteriia</taxon>
        <taxon>Sphingobacteriales</taxon>
        <taxon>Sphingobacteriaceae</taxon>
        <taxon>Paradesertivirga</taxon>
    </lineage>
</organism>
<evidence type="ECO:0000313" key="3">
    <source>
        <dbReference type="Proteomes" id="UP001597387"/>
    </source>
</evidence>